<evidence type="ECO:0000256" key="3">
    <source>
        <dbReference type="ARBA" id="ARBA00022989"/>
    </source>
</evidence>
<feature type="domain" description="G-protein coupled receptors family 1 profile" evidence="9">
    <location>
        <begin position="204"/>
        <end position="318"/>
    </location>
</feature>
<feature type="transmembrane region" description="Helical" evidence="8">
    <location>
        <begin position="299"/>
        <end position="319"/>
    </location>
</feature>
<evidence type="ECO:0000313" key="11">
    <source>
        <dbReference type="Proteomes" id="UP001239994"/>
    </source>
</evidence>
<dbReference type="GO" id="GO:0019957">
    <property type="term" value="F:C-C chemokine binding"/>
    <property type="evidence" value="ECO:0007669"/>
    <property type="project" value="TreeGrafter"/>
</dbReference>
<dbReference type="PANTHER" id="PTHR10489">
    <property type="entry name" value="CELL ADHESION MOLECULE"/>
    <property type="match status" value="1"/>
</dbReference>
<feature type="transmembrane region" description="Helical" evidence="8">
    <location>
        <begin position="255"/>
        <end position="278"/>
    </location>
</feature>
<evidence type="ECO:0000256" key="1">
    <source>
        <dbReference type="ARBA" id="ARBA00004370"/>
    </source>
</evidence>
<evidence type="ECO:0000256" key="2">
    <source>
        <dbReference type="ARBA" id="ARBA00022692"/>
    </source>
</evidence>
<dbReference type="Proteomes" id="UP001239994">
    <property type="component" value="Unassembled WGS sequence"/>
</dbReference>
<keyword evidence="4" id="KW-0297">G-protein coupled receptor</keyword>
<dbReference type="Pfam" id="PF00001">
    <property type="entry name" value="7tm_1"/>
    <property type="match status" value="1"/>
</dbReference>
<evidence type="ECO:0000259" key="9">
    <source>
        <dbReference type="PROSITE" id="PS50262"/>
    </source>
</evidence>
<organism evidence="10 11">
    <name type="scientific">Electrophorus voltai</name>
    <dbReference type="NCBI Taxonomy" id="2609070"/>
    <lineage>
        <taxon>Eukaryota</taxon>
        <taxon>Metazoa</taxon>
        <taxon>Chordata</taxon>
        <taxon>Craniata</taxon>
        <taxon>Vertebrata</taxon>
        <taxon>Euteleostomi</taxon>
        <taxon>Actinopterygii</taxon>
        <taxon>Neopterygii</taxon>
        <taxon>Teleostei</taxon>
        <taxon>Ostariophysi</taxon>
        <taxon>Gymnotiformes</taxon>
        <taxon>Gymnotoidei</taxon>
        <taxon>Gymnotidae</taxon>
        <taxon>Electrophorus</taxon>
    </lineage>
</organism>
<evidence type="ECO:0000256" key="6">
    <source>
        <dbReference type="ARBA" id="ARBA00023170"/>
    </source>
</evidence>
<dbReference type="GO" id="GO:0060326">
    <property type="term" value="P:cell chemotaxis"/>
    <property type="evidence" value="ECO:0007669"/>
    <property type="project" value="TreeGrafter"/>
</dbReference>
<dbReference type="AlphaFoldDB" id="A0AAD8ZV42"/>
<keyword evidence="3 8" id="KW-1133">Transmembrane helix</keyword>
<evidence type="ECO:0000256" key="5">
    <source>
        <dbReference type="ARBA" id="ARBA00023136"/>
    </source>
</evidence>
<comment type="caution">
    <text evidence="10">The sequence shown here is derived from an EMBL/GenBank/DDBJ whole genome shotgun (WGS) entry which is preliminary data.</text>
</comment>
<dbReference type="GO" id="GO:0019722">
    <property type="term" value="P:calcium-mediated signaling"/>
    <property type="evidence" value="ECO:0007669"/>
    <property type="project" value="TreeGrafter"/>
</dbReference>
<dbReference type="InterPro" id="IPR050119">
    <property type="entry name" value="CCR1-9-like"/>
</dbReference>
<reference evidence="10" key="1">
    <citation type="submission" date="2023-03" db="EMBL/GenBank/DDBJ databases">
        <title>Electrophorus voltai genome.</title>
        <authorList>
            <person name="Bian C."/>
        </authorList>
    </citation>
    <scope>NUCLEOTIDE SEQUENCE</scope>
    <source>
        <strain evidence="10">CB-2022</strain>
        <tissue evidence="10">Muscle</tissue>
    </source>
</reference>
<dbReference type="GO" id="GO:0007204">
    <property type="term" value="P:positive regulation of cytosolic calcium ion concentration"/>
    <property type="evidence" value="ECO:0007669"/>
    <property type="project" value="TreeGrafter"/>
</dbReference>
<dbReference type="InterPro" id="IPR017452">
    <property type="entry name" value="GPCR_Rhodpsn_7TM"/>
</dbReference>
<dbReference type="PANTHER" id="PTHR10489:SF937">
    <property type="entry name" value="RELAXIN-3 RECEPTOR 1"/>
    <property type="match status" value="1"/>
</dbReference>
<dbReference type="GO" id="GO:0006955">
    <property type="term" value="P:immune response"/>
    <property type="evidence" value="ECO:0007669"/>
    <property type="project" value="TreeGrafter"/>
</dbReference>
<dbReference type="SUPFAM" id="SSF81321">
    <property type="entry name" value="Family A G protein-coupled receptor-like"/>
    <property type="match status" value="1"/>
</dbReference>
<dbReference type="Gene3D" id="1.20.1070.10">
    <property type="entry name" value="Rhodopsin 7-helix transmembrane proteins"/>
    <property type="match status" value="1"/>
</dbReference>
<comment type="subcellular location">
    <subcellularLocation>
        <location evidence="1">Membrane</location>
    </subcellularLocation>
</comment>
<evidence type="ECO:0000256" key="7">
    <source>
        <dbReference type="ARBA" id="ARBA00023224"/>
    </source>
</evidence>
<proteinExistence type="predicted"/>
<name>A0AAD8ZV42_9TELE</name>
<evidence type="ECO:0000256" key="8">
    <source>
        <dbReference type="SAM" id="Phobius"/>
    </source>
</evidence>
<protein>
    <recommendedName>
        <fullName evidence="9">G-protein coupled receptors family 1 profile domain-containing protein</fullName>
    </recommendedName>
</protein>
<keyword evidence="5 8" id="KW-0472">Membrane</keyword>
<dbReference type="PROSITE" id="PS50262">
    <property type="entry name" value="G_PROTEIN_RECEP_F1_2"/>
    <property type="match status" value="1"/>
</dbReference>
<gene>
    <name evidence="10" type="ORF">P4O66_012990</name>
</gene>
<evidence type="ECO:0000313" key="10">
    <source>
        <dbReference type="EMBL" id="KAK1805948.1"/>
    </source>
</evidence>
<dbReference type="GO" id="GO:0016493">
    <property type="term" value="F:C-C chemokine receptor activity"/>
    <property type="evidence" value="ECO:0007669"/>
    <property type="project" value="TreeGrafter"/>
</dbReference>
<sequence length="371" mass="41587">MGSRPPRDDCTSFLIQQCPRTESACLRWRGTTRRKLWRRASARSLSRAVRDWVTARTASLGTVSEVLPATSDEGVWFWAARRQLELSSALVYSVVCALGLVGNSLALHLLHSCYRQKHQLLRHGPCSHRPAVRSHAALLGRGYGAGLPLPAWQSHAQNRQLRHHHEHVRQRLLPAGHERGSVLFRHLVAEDAQPEGGSGWDLGIWTVSPIAMLPHAVYSTVAQVATDKELCLVRFPESGSWDPQFLLGLYRLRKFLLGFVVPLAVITVRYLLLLRFVLSRKAQGAMVREREQGRHRPRCEVTKSLAIMVLSFFLCWLPNQTLTTWAVLTKFDLAPFSNLVQHPGLRLPPQCLLGPGRQLPQPSALPADLPA</sequence>
<evidence type="ECO:0000256" key="4">
    <source>
        <dbReference type="ARBA" id="ARBA00023040"/>
    </source>
</evidence>
<dbReference type="PRINTS" id="PR00237">
    <property type="entry name" value="GPCRRHODOPSN"/>
</dbReference>
<keyword evidence="6" id="KW-0675">Receptor</keyword>
<dbReference type="InterPro" id="IPR000276">
    <property type="entry name" value="GPCR_Rhodpsn"/>
</dbReference>
<keyword evidence="11" id="KW-1185">Reference proteome</keyword>
<dbReference type="EMBL" id="JAROKS010000002">
    <property type="protein sequence ID" value="KAK1805948.1"/>
    <property type="molecule type" value="Genomic_DNA"/>
</dbReference>
<keyword evidence="2 8" id="KW-0812">Transmembrane</keyword>
<keyword evidence="7" id="KW-0807">Transducer</keyword>
<accession>A0AAD8ZV42</accession>
<dbReference type="GO" id="GO:0009897">
    <property type="term" value="C:external side of plasma membrane"/>
    <property type="evidence" value="ECO:0007669"/>
    <property type="project" value="TreeGrafter"/>
</dbReference>